<evidence type="ECO:0000313" key="1">
    <source>
        <dbReference type="EMBL" id="KAA8532209.1"/>
    </source>
</evidence>
<protein>
    <submittedName>
        <fullName evidence="1">Uncharacterized protein</fullName>
    </submittedName>
</protein>
<proteinExistence type="predicted"/>
<dbReference type="AlphaFoldDB" id="A0A5J5APN6"/>
<sequence>MAQRRSSRLHYLLTLLDMGSTRFCGRRLVTELDVETEVSAAELVSRVEMEQVSAYGGAEDGYMYIGVRVSSSVERDKMNVPEMGEGLDLRPELVSSLLQFCIQPLHGASQNGI</sequence>
<accession>A0A5J5APN6</accession>
<dbReference type="Proteomes" id="UP000325577">
    <property type="component" value="Linkage Group LG19"/>
</dbReference>
<gene>
    <name evidence="1" type="ORF">F0562_032240</name>
</gene>
<name>A0A5J5APN6_9ASTE</name>
<dbReference type="EMBL" id="CM018042">
    <property type="protein sequence ID" value="KAA8532209.1"/>
    <property type="molecule type" value="Genomic_DNA"/>
</dbReference>
<reference evidence="1 2" key="1">
    <citation type="submission" date="2019-09" db="EMBL/GenBank/DDBJ databases">
        <title>A chromosome-level genome assembly of the Chinese tupelo Nyssa sinensis.</title>
        <authorList>
            <person name="Yang X."/>
            <person name="Kang M."/>
            <person name="Yang Y."/>
            <person name="Xiong H."/>
            <person name="Wang M."/>
            <person name="Zhang Z."/>
            <person name="Wang Z."/>
            <person name="Wu H."/>
            <person name="Ma T."/>
            <person name="Liu J."/>
            <person name="Xi Z."/>
        </authorList>
    </citation>
    <scope>NUCLEOTIDE SEQUENCE [LARGE SCALE GENOMIC DNA]</scope>
    <source>
        <strain evidence="1">J267</strain>
        <tissue evidence="1">Leaf</tissue>
    </source>
</reference>
<evidence type="ECO:0000313" key="2">
    <source>
        <dbReference type="Proteomes" id="UP000325577"/>
    </source>
</evidence>
<organism evidence="1 2">
    <name type="scientific">Nyssa sinensis</name>
    <dbReference type="NCBI Taxonomy" id="561372"/>
    <lineage>
        <taxon>Eukaryota</taxon>
        <taxon>Viridiplantae</taxon>
        <taxon>Streptophyta</taxon>
        <taxon>Embryophyta</taxon>
        <taxon>Tracheophyta</taxon>
        <taxon>Spermatophyta</taxon>
        <taxon>Magnoliopsida</taxon>
        <taxon>eudicotyledons</taxon>
        <taxon>Gunneridae</taxon>
        <taxon>Pentapetalae</taxon>
        <taxon>asterids</taxon>
        <taxon>Cornales</taxon>
        <taxon>Nyssaceae</taxon>
        <taxon>Nyssa</taxon>
    </lineage>
</organism>
<keyword evidence="2" id="KW-1185">Reference proteome</keyword>